<gene>
    <name evidence="1" type="ORF">EZS28_052313</name>
</gene>
<dbReference type="AlphaFoldDB" id="A0A5J4SDN3"/>
<protein>
    <submittedName>
        <fullName evidence="1">Uncharacterized protein</fullName>
    </submittedName>
</protein>
<evidence type="ECO:0000313" key="1">
    <source>
        <dbReference type="EMBL" id="KAA6343403.1"/>
    </source>
</evidence>
<evidence type="ECO:0000313" key="2">
    <source>
        <dbReference type="Proteomes" id="UP000324800"/>
    </source>
</evidence>
<accession>A0A5J4SDN3</accession>
<feature type="non-terminal residue" evidence="1">
    <location>
        <position position="1"/>
    </location>
</feature>
<sequence length="45" mass="4939">FLVEEGVPLRYAGIKVVSHNVNIQKMQSAPDVIGEGRFACRALPK</sequence>
<comment type="caution">
    <text evidence="1">The sequence shown here is derived from an EMBL/GenBank/DDBJ whole genome shotgun (WGS) entry which is preliminary data.</text>
</comment>
<organism evidence="1 2">
    <name type="scientific">Streblomastix strix</name>
    <dbReference type="NCBI Taxonomy" id="222440"/>
    <lineage>
        <taxon>Eukaryota</taxon>
        <taxon>Metamonada</taxon>
        <taxon>Preaxostyla</taxon>
        <taxon>Oxymonadida</taxon>
        <taxon>Streblomastigidae</taxon>
        <taxon>Streblomastix</taxon>
    </lineage>
</organism>
<reference evidence="1 2" key="1">
    <citation type="submission" date="2019-03" db="EMBL/GenBank/DDBJ databases">
        <title>Single cell metagenomics reveals metabolic interactions within the superorganism composed of flagellate Streblomastix strix and complex community of Bacteroidetes bacteria on its surface.</title>
        <authorList>
            <person name="Treitli S.C."/>
            <person name="Kolisko M."/>
            <person name="Husnik F."/>
            <person name="Keeling P."/>
            <person name="Hampl V."/>
        </authorList>
    </citation>
    <scope>NUCLEOTIDE SEQUENCE [LARGE SCALE GENOMIC DNA]</scope>
    <source>
        <strain evidence="1">ST1C</strain>
    </source>
</reference>
<dbReference type="Proteomes" id="UP000324800">
    <property type="component" value="Unassembled WGS sequence"/>
</dbReference>
<proteinExistence type="predicted"/>
<dbReference type="EMBL" id="SNRW01040516">
    <property type="protein sequence ID" value="KAA6343403.1"/>
    <property type="molecule type" value="Genomic_DNA"/>
</dbReference>
<name>A0A5J4SDN3_9EUKA</name>